<protein>
    <recommendedName>
        <fullName evidence="1">GAF domain-containing protein</fullName>
    </recommendedName>
</protein>
<name>A0A8K1CD37_PYTOL</name>
<keyword evidence="3" id="KW-1185">Reference proteome</keyword>
<dbReference type="InterPro" id="IPR029016">
    <property type="entry name" value="GAF-like_dom_sf"/>
</dbReference>
<dbReference type="EMBL" id="SPLM01000077">
    <property type="protein sequence ID" value="TMW61176.1"/>
    <property type="molecule type" value="Genomic_DNA"/>
</dbReference>
<dbReference type="PANTHER" id="PTHR43102:SF2">
    <property type="entry name" value="GAF DOMAIN-CONTAINING PROTEIN"/>
    <property type="match status" value="1"/>
</dbReference>
<dbReference type="Proteomes" id="UP000794436">
    <property type="component" value="Unassembled WGS sequence"/>
</dbReference>
<evidence type="ECO:0000259" key="1">
    <source>
        <dbReference type="Pfam" id="PF01590"/>
    </source>
</evidence>
<dbReference type="Pfam" id="PF01590">
    <property type="entry name" value="GAF"/>
    <property type="match status" value="1"/>
</dbReference>
<dbReference type="Gene3D" id="3.30.450.40">
    <property type="match status" value="1"/>
</dbReference>
<reference evidence="2" key="1">
    <citation type="submission" date="2019-03" db="EMBL/GenBank/DDBJ databases">
        <title>Long read genome sequence of the mycoparasitic Pythium oligandrum ATCC 38472 isolated from sugarbeet rhizosphere.</title>
        <authorList>
            <person name="Gaulin E."/>
        </authorList>
    </citation>
    <scope>NUCLEOTIDE SEQUENCE</scope>
    <source>
        <strain evidence="2">ATCC 38472_TT</strain>
    </source>
</reference>
<dbReference type="OrthoDB" id="62779at2759"/>
<dbReference type="SUPFAM" id="SSF55781">
    <property type="entry name" value="GAF domain-like"/>
    <property type="match status" value="1"/>
</dbReference>
<comment type="caution">
    <text evidence="2">The sequence shown here is derived from an EMBL/GenBank/DDBJ whole genome shotgun (WGS) entry which is preliminary data.</text>
</comment>
<dbReference type="AlphaFoldDB" id="A0A8K1CD37"/>
<evidence type="ECO:0000313" key="2">
    <source>
        <dbReference type="EMBL" id="TMW61176.1"/>
    </source>
</evidence>
<dbReference type="InterPro" id="IPR003018">
    <property type="entry name" value="GAF"/>
</dbReference>
<feature type="domain" description="GAF" evidence="1">
    <location>
        <begin position="87"/>
        <end position="216"/>
    </location>
</feature>
<sequence length="228" mass="25782">MLKPRKKQVVEDFDQHLANHLNAVKDTCRAEDCPIYAFERGHTFEFDDHTMTNPDIPIPPQRDAEKEARRRHAMQSSGVLLKDYDHSALDLISEVAAKRLNCPIGLVGMLGDNHYHAIGKYQFDLPDKEILTAESCCVYTTYAERPMIVKNPQHDVRFAQMGLFRDRGIKFYAGFPVCAPDGTVLATLCAIDVEPHDNIGTKEYATMQMLSELAAKLILPKDETEESM</sequence>
<accession>A0A8K1CD37</accession>
<organism evidence="2 3">
    <name type="scientific">Pythium oligandrum</name>
    <name type="common">Mycoparasitic fungus</name>
    <dbReference type="NCBI Taxonomy" id="41045"/>
    <lineage>
        <taxon>Eukaryota</taxon>
        <taxon>Sar</taxon>
        <taxon>Stramenopiles</taxon>
        <taxon>Oomycota</taxon>
        <taxon>Peronosporomycetes</taxon>
        <taxon>Pythiales</taxon>
        <taxon>Pythiaceae</taxon>
        <taxon>Pythium</taxon>
    </lineage>
</organism>
<proteinExistence type="predicted"/>
<gene>
    <name evidence="2" type="ORF">Poli38472_013639</name>
</gene>
<dbReference type="PANTHER" id="PTHR43102">
    <property type="entry name" value="SLR1143 PROTEIN"/>
    <property type="match status" value="1"/>
</dbReference>
<evidence type="ECO:0000313" key="3">
    <source>
        <dbReference type="Proteomes" id="UP000794436"/>
    </source>
</evidence>